<evidence type="ECO:0000256" key="2">
    <source>
        <dbReference type="ARBA" id="ARBA00022692"/>
    </source>
</evidence>
<feature type="transmembrane region" description="Helical" evidence="5">
    <location>
        <begin position="43"/>
        <end position="63"/>
    </location>
</feature>
<feature type="transmembrane region" description="Helical" evidence="5">
    <location>
        <begin position="140"/>
        <end position="162"/>
    </location>
</feature>
<dbReference type="AlphaFoldDB" id="A0A0D1BWS8"/>
<feature type="transmembrane region" description="Helical" evidence="5">
    <location>
        <begin position="240"/>
        <end position="261"/>
    </location>
</feature>
<dbReference type="InterPro" id="IPR006976">
    <property type="entry name" value="VanZ-like"/>
</dbReference>
<feature type="domain" description="VanZ-like" evidence="6">
    <location>
        <begin position="48"/>
        <end position="191"/>
    </location>
</feature>
<dbReference type="PATRIC" id="fig|1379739.3.peg.1665"/>
<dbReference type="RefSeq" id="WP_043031775.1">
    <property type="nucleotide sequence ID" value="NZ_JXSU01000007.1"/>
</dbReference>
<dbReference type="Pfam" id="PF04892">
    <property type="entry name" value="VanZ"/>
    <property type="match status" value="1"/>
</dbReference>
<dbReference type="InterPro" id="IPR010432">
    <property type="entry name" value="RDD"/>
</dbReference>
<feature type="transmembrane region" description="Helical" evidence="5">
    <location>
        <begin position="282"/>
        <end position="299"/>
    </location>
</feature>
<feature type="transmembrane region" description="Helical" evidence="5">
    <location>
        <begin position="305"/>
        <end position="327"/>
    </location>
</feature>
<feature type="transmembrane region" description="Helical" evidence="5">
    <location>
        <begin position="174"/>
        <end position="196"/>
    </location>
</feature>
<evidence type="ECO:0000313" key="8">
    <source>
        <dbReference type="EMBL" id="KIS23281.1"/>
    </source>
</evidence>
<dbReference type="GO" id="GO:0016020">
    <property type="term" value="C:membrane"/>
    <property type="evidence" value="ECO:0007669"/>
    <property type="project" value="UniProtKB-SubCell"/>
</dbReference>
<evidence type="ECO:0000313" key="9">
    <source>
        <dbReference type="Proteomes" id="UP000032250"/>
    </source>
</evidence>
<feature type="transmembrane region" description="Helical" evidence="5">
    <location>
        <begin position="217"/>
        <end position="234"/>
    </location>
</feature>
<dbReference type="OrthoDB" id="9805025at2"/>
<keyword evidence="4 5" id="KW-0472">Membrane</keyword>
<sequence>MGIYVFPIKVAVLTVPILIYMAFIPYCIFQYRKHGFISKYRSFMHVAFIFYIISAFYLVILPLPPQDYVPKFIVRPQLQPFNFIGDFIREYKSLINSGYKPIFAALKNRGFWQVSFNIILLTPLGFFLKYAYKKSFKKTLMIVFCTSLFFEVTQLTGIFGIYKYAYRLFDVDDLILNTSGGIMGYYLVPIVGNILPDVNKIDNKYDYKLKISYTRRAIAFFIDSFIINILFSVLKNDKITSFIFILYIVLIIYITNGYTIGKKLVKIRVINENNNRLTLMQVLKRYLWLIILTVFNYVAKLNFEGYVLVAVVLIYFIILAIIGIMIIKGLFNKEKRMFYEKFSETYVVNSFKQ</sequence>
<dbReference type="PANTHER" id="PTHR36834:SF1">
    <property type="entry name" value="INTEGRAL MEMBRANE PROTEIN"/>
    <property type="match status" value="1"/>
</dbReference>
<dbReference type="Proteomes" id="UP000032250">
    <property type="component" value="Unassembled WGS sequence"/>
</dbReference>
<evidence type="ECO:0000259" key="7">
    <source>
        <dbReference type="Pfam" id="PF06271"/>
    </source>
</evidence>
<evidence type="ECO:0000259" key="6">
    <source>
        <dbReference type="Pfam" id="PF04892"/>
    </source>
</evidence>
<dbReference type="InterPro" id="IPR053150">
    <property type="entry name" value="Teicoplanin_resist-assoc"/>
</dbReference>
<dbReference type="PIRSF" id="PIRSF031578">
    <property type="entry name" value="Uncharacterised_Vanz_RDD-cont"/>
    <property type="match status" value="1"/>
</dbReference>
<reference evidence="8 9" key="1">
    <citation type="submission" date="2014-06" db="EMBL/GenBank/DDBJ databases">
        <title>Genome characterization of distinct group I Clostridium botulinum lineages.</title>
        <authorList>
            <person name="Giordani F."/>
            <person name="Anselmo A."/>
            <person name="Fillo S."/>
            <person name="Palozzi A.M."/>
            <person name="Fortunato A."/>
            <person name="Gentile B."/>
            <person name="Ciammaruconi A."/>
            <person name="Anniballi F."/>
            <person name="De Medici D."/>
            <person name="Lista F."/>
        </authorList>
    </citation>
    <scope>NUCLEOTIDE SEQUENCE [LARGE SCALE GENOMIC DNA]</scope>
    <source>
        <strain evidence="8 9">B2 450</strain>
    </source>
</reference>
<feature type="transmembrane region" description="Helical" evidence="5">
    <location>
        <begin position="110"/>
        <end position="128"/>
    </location>
</feature>
<name>A0A0D1BWS8_CLOBO</name>
<proteinExistence type="predicted"/>
<feature type="domain" description="RDD" evidence="7">
    <location>
        <begin position="242"/>
        <end position="339"/>
    </location>
</feature>
<keyword evidence="2 5" id="KW-0812">Transmembrane</keyword>
<dbReference type="PANTHER" id="PTHR36834">
    <property type="entry name" value="MEMBRANE PROTEIN-RELATED"/>
    <property type="match status" value="1"/>
</dbReference>
<comment type="subcellular location">
    <subcellularLocation>
        <location evidence="1">Membrane</location>
        <topology evidence="1">Multi-pass membrane protein</topology>
    </subcellularLocation>
</comment>
<evidence type="ECO:0000256" key="1">
    <source>
        <dbReference type="ARBA" id="ARBA00004141"/>
    </source>
</evidence>
<dbReference type="InterPro" id="IPR021192">
    <property type="entry name" value="UCP031578_Vanz/RDD"/>
</dbReference>
<gene>
    <name evidence="8" type="ORF">N495_06660</name>
</gene>
<keyword evidence="3 5" id="KW-1133">Transmembrane helix</keyword>
<comment type="caution">
    <text evidence="8">The sequence shown here is derived from an EMBL/GenBank/DDBJ whole genome shotgun (WGS) entry which is preliminary data.</text>
</comment>
<dbReference type="HOGENOM" id="CLU_042608_1_0_9"/>
<evidence type="ECO:0000256" key="3">
    <source>
        <dbReference type="ARBA" id="ARBA00022989"/>
    </source>
</evidence>
<dbReference type="Pfam" id="PF06271">
    <property type="entry name" value="RDD"/>
    <property type="match status" value="1"/>
</dbReference>
<protein>
    <submittedName>
        <fullName evidence="8">Permease</fullName>
    </submittedName>
</protein>
<organism evidence="8 9">
    <name type="scientific">Clostridium botulinum B2 450</name>
    <dbReference type="NCBI Taxonomy" id="1379739"/>
    <lineage>
        <taxon>Bacteria</taxon>
        <taxon>Bacillati</taxon>
        <taxon>Bacillota</taxon>
        <taxon>Clostridia</taxon>
        <taxon>Eubacteriales</taxon>
        <taxon>Clostridiaceae</taxon>
        <taxon>Clostridium</taxon>
    </lineage>
</organism>
<accession>A0A0D1BWS8</accession>
<dbReference type="EMBL" id="JXSU01000007">
    <property type="protein sequence ID" value="KIS23281.1"/>
    <property type="molecule type" value="Genomic_DNA"/>
</dbReference>
<evidence type="ECO:0000256" key="4">
    <source>
        <dbReference type="ARBA" id="ARBA00023136"/>
    </source>
</evidence>
<feature type="transmembrane region" description="Helical" evidence="5">
    <location>
        <begin position="6"/>
        <end position="31"/>
    </location>
</feature>
<evidence type="ECO:0000256" key="5">
    <source>
        <dbReference type="SAM" id="Phobius"/>
    </source>
</evidence>